<feature type="region of interest" description="Disordered" evidence="1">
    <location>
        <begin position="56"/>
        <end position="83"/>
    </location>
</feature>
<feature type="compositionally biased region" description="Polar residues" evidence="1">
    <location>
        <begin position="60"/>
        <end position="83"/>
    </location>
</feature>
<dbReference type="EMBL" id="BMAW01078079">
    <property type="protein sequence ID" value="GFU09477.1"/>
    <property type="molecule type" value="Genomic_DNA"/>
</dbReference>
<proteinExistence type="predicted"/>
<evidence type="ECO:0000256" key="1">
    <source>
        <dbReference type="SAM" id="MobiDB-lite"/>
    </source>
</evidence>
<sequence length="83" mass="9469">MDGSELDGVKWRTKNLMASNGGPELDGIKWRTRRCQWDQLDGVKWRIRTCWRSNGDDQNLRGQMEDQNLTSNGGPELTAQMTG</sequence>
<keyword evidence="3" id="KW-1185">Reference proteome</keyword>
<evidence type="ECO:0000313" key="3">
    <source>
        <dbReference type="Proteomes" id="UP000887013"/>
    </source>
</evidence>
<comment type="caution">
    <text evidence="2">The sequence shown here is derived from an EMBL/GenBank/DDBJ whole genome shotgun (WGS) entry which is preliminary data.</text>
</comment>
<name>A0A8X6QBH2_NEPPI</name>
<protein>
    <submittedName>
        <fullName evidence="2">Uncharacterized protein</fullName>
    </submittedName>
</protein>
<accession>A0A8X6QBH2</accession>
<gene>
    <name evidence="2" type="ORF">NPIL_118151</name>
</gene>
<evidence type="ECO:0000313" key="2">
    <source>
        <dbReference type="EMBL" id="GFU09477.1"/>
    </source>
</evidence>
<dbReference type="AlphaFoldDB" id="A0A8X6QBH2"/>
<dbReference type="Proteomes" id="UP000887013">
    <property type="component" value="Unassembled WGS sequence"/>
</dbReference>
<organism evidence="2 3">
    <name type="scientific">Nephila pilipes</name>
    <name type="common">Giant wood spider</name>
    <name type="synonym">Nephila maculata</name>
    <dbReference type="NCBI Taxonomy" id="299642"/>
    <lineage>
        <taxon>Eukaryota</taxon>
        <taxon>Metazoa</taxon>
        <taxon>Ecdysozoa</taxon>
        <taxon>Arthropoda</taxon>
        <taxon>Chelicerata</taxon>
        <taxon>Arachnida</taxon>
        <taxon>Araneae</taxon>
        <taxon>Araneomorphae</taxon>
        <taxon>Entelegynae</taxon>
        <taxon>Araneoidea</taxon>
        <taxon>Nephilidae</taxon>
        <taxon>Nephila</taxon>
    </lineage>
</organism>
<reference evidence="2" key="1">
    <citation type="submission" date="2020-08" db="EMBL/GenBank/DDBJ databases">
        <title>Multicomponent nature underlies the extraordinary mechanical properties of spider dragline silk.</title>
        <authorList>
            <person name="Kono N."/>
            <person name="Nakamura H."/>
            <person name="Mori M."/>
            <person name="Yoshida Y."/>
            <person name="Ohtoshi R."/>
            <person name="Malay A.D."/>
            <person name="Moran D.A.P."/>
            <person name="Tomita M."/>
            <person name="Numata K."/>
            <person name="Arakawa K."/>
        </authorList>
    </citation>
    <scope>NUCLEOTIDE SEQUENCE</scope>
</reference>